<proteinExistence type="predicted"/>
<gene>
    <name evidence="1" type="ORF">E2C01_078816</name>
</gene>
<comment type="caution">
    <text evidence="1">The sequence shown here is derived from an EMBL/GenBank/DDBJ whole genome shotgun (WGS) entry which is preliminary data.</text>
</comment>
<reference evidence="1 2" key="1">
    <citation type="submission" date="2019-05" db="EMBL/GenBank/DDBJ databases">
        <title>Another draft genome of Portunus trituberculatus and its Hox gene families provides insights of decapod evolution.</title>
        <authorList>
            <person name="Jeong J.-H."/>
            <person name="Song I."/>
            <person name="Kim S."/>
            <person name="Choi T."/>
            <person name="Kim D."/>
            <person name="Ryu S."/>
            <person name="Kim W."/>
        </authorList>
    </citation>
    <scope>NUCLEOTIDE SEQUENCE [LARGE SCALE GENOMIC DNA]</scope>
    <source>
        <tissue evidence="1">Muscle</tissue>
    </source>
</reference>
<dbReference type="OrthoDB" id="6356248at2759"/>
<keyword evidence="2" id="KW-1185">Reference proteome</keyword>
<evidence type="ECO:0000313" key="1">
    <source>
        <dbReference type="EMBL" id="MPC84090.1"/>
    </source>
</evidence>
<dbReference type="EMBL" id="VSRR010064383">
    <property type="protein sequence ID" value="MPC84090.1"/>
    <property type="molecule type" value="Genomic_DNA"/>
</dbReference>
<accession>A0A5B7IHU3</accession>
<protein>
    <submittedName>
        <fullName evidence="1">Uncharacterized protein</fullName>
    </submittedName>
</protein>
<dbReference type="Proteomes" id="UP000324222">
    <property type="component" value="Unassembled WGS sequence"/>
</dbReference>
<organism evidence="1 2">
    <name type="scientific">Portunus trituberculatus</name>
    <name type="common">Swimming crab</name>
    <name type="synonym">Neptunus trituberculatus</name>
    <dbReference type="NCBI Taxonomy" id="210409"/>
    <lineage>
        <taxon>Eukaryota</taxon>
        <taxon>Metazoa</taxon>
        <taxon>Ecdysozoa</taxon>
        <taxon>Arthropoda</taxon>
        <taxon>Crustacea</taxon>
        <taxon>Multicrustacea</taxon>
        <taxon>Malacostraca</taxon>
        <taxon>Eumalacostraca</taxon>
        <taxon>Eucarida</taxon>
        <taxon>Decapoda</taxon>
        <taxon>Pleocyemata</taxon>
        <taxon>Brachyura</taxon>
        <taxon>Eubrachyura</taxon>
        <taxon>Portunoidea</taxon>
        <taxon>Portunidae</taxon>
        <taxon>Portuninae</taxon>
        <taxon>Portunus</taxon>
    </lineage>
</organism>
<dbReference type="AlphaFoldDB" id="A0A5B7IHU3"/>
<evidence type="ECO:0000313" key="2">
    <source>
        <dbReference type="Proteomes" id="UP000324222"/>
    </source>
</evidence>
<name>A0A5B7IHU3_PORTR</name>
<sequence>MAIRRPFNEVESVIGTGGGGGWLNGLMAGTSDGSCVVPTPCQPPPRTDGKVREAKMPTFTIFDGVFMVTSMVTFLVDVGTGEASTCTWPSLLGCRELVPVE</sequence>